<dbReference type="InterPro" id="IPR024079">
    <property type="entry name" value="MetalloPept_cat_dom_sf"/>
</dbReference>
<accession>A0A0G0G5S9</accession>
<organism evidence="7 8">
    <name type="scientific">Candidatus Roizmanbacteria bacterium GW2011_GWC2_37_13</name>
    <dbReference type="NCBI Taxonomy" id="1618486"/>
    <lineage>
        <taxon>Bacteria</taxon>
        <taxon>Candidatus Roizmaniibacteriota</taxon>
    </lineage>
</organism>
<keyword evidence="1" id="KW-0645">Protease</keyword>
<gene>
    <name evidence="7" type="ORF">US40_C0002G0002</name>
</gene>
<dbReference type="AlphaFoldDB" id="A0A0G0G5S9"/>
<evidence type="ECO:0000256" key="5">
    <source>
        <dbReference type="SAM" id="SignalP"/>
    </source>
</evidence>
<keyword evidence="3" id="KW-0378">Hydrolase</keyword>
<dbReference type="SUPFAM" id="SSF55486">
    <property type="entry name" value="Metalloproteases ('zincins'), catalytic domain"/>
    <property type="match status" value="1"/>
</dbReference>
<dbReference type="GO" id="GO:0006508">
    <property type="term" value="P:proteolysis"/>
    <property type="evidence" value="ECO:0007669"/>
    <property type="project" value="UniProtKB-KW"/>
</dbReference>
<evidence type="ECO:0000256" key="2">
    <source>
        <dbReference type="ARBA" id="ARBA00022723"/>
    </source>
</evidence>
<feature type="chain" id="PRO_5002532207" description="Peptidase M10 metallopeptidase domain-containing protein" evidence="5">
    <location>
        <begin position="24"/>
        <end position="255"/>
    </location>
</feature>
<dbReference type="GO" id="GO:0008270">
    <property type="term" value="F:zinc ion binding"/>
    <property type="evidence" value="ECO:0007669"/>
    <property type="project" value="InterPro"/>
</dbReference>
<reference evidence="7 8" key="1">
    <citation type="journal article" date="2015" name="Nature">
        <title>rRNA introns, odd ribosomes, and small enigmatic genomes across a large radiation of phyla.</title>
        <authorList>
            <person name="Brown C.T."/>
            <person name="Hug L.A."/>
            <person name="Thomas B.C."/>
            <person name="Sharon I."/>
            <person name="Castelle C.J."/>
            <person name="Singh A."/>
            <person name="Wilkins M.J."/>
            <person name="Williams K.H."/>
            <person name="Banfield J.F."/>
        </authorList>
    </citation>
    <scope>NUCLEOTIDE SEQUENCE [LARGE SCALE GENOMIC DNA]</scope>
</reference>
<evidence type="ECO:0000313" key="8">
    <source>
        <dbReference type="Proteomes" id="UP000034917"/>
    </source>
</evidence>
<evidence type="ECO:0000259" key="6">
    <source>
        <dbReference type="Pfam" id="PF00413"/>
    </source>
</evidence>
<protein>
    <recommendedName>
        <fullName evidence="6">Peptidase M10 metallopeptidase domain-containing protein</fullName>
    </recommendedName>
</protein>
<dbReference type="EMBL" id="LBSV01000002">
    <property type="protein sequence ID" value="KKQ26468.1"/>
    <property type="molecule type" value="Genomic_DNA"/>
</dbReference>
<evidence type="ECO:0000256" key="1">
    <source>
        <dbReference type="ARBA" id="ARBA00022670"/>
    </source>
</evidence>
<evidence type="ECO:0000256" key="3">
    <source>
        <dbReference type="ARBA" id="ARBA00022801"/>
    </source>
</evidence>
<proteinExistence type="predicted"/>
<comment type="caution">
    <text evidence="7">The sequence shown here is derived from an EMBL/GenBank/DDBJ whole genome shotgun (WGS) entry which is preliminary data.</text>
</comment>
<dbReference type="InterPro" id="IPR001818">
    <property type="entry name" value="Pept_M10_metallopeptidase"/>
</dbReference>
<feature type="domain" description="Peptidase M10 metallopeptidase" evidence="6">
    <location>
        <begin position="88"/>
        <end position="253"/>
    </location>
</feature>
<evidence type="ECO:0000256" key="4">
    <source>
        <dbReference type="ARBA" id="ARBA00022833"/>
    </source>
</evidence>
<dbReference type="Gene3D" id="3.40.390.10">
    <property type="entry name" value="Collagenase (Catalytic Domain)"/>
    <property type="match status" value="1"/>
</dbReference>
<dbReference type="GO" id="GO:0031012">
    <property type="term" value="C:extracellular matrix"/>
    <property type="evidence" value="ECO:0007669"/>
    <property type="project" value="InterPro"/>
</dbReference>
<dbReference type="Pfam" id="PF00413">
    <property type="entry name" value="Peptidase_M10"/>
    <property type="match status" value="1"/>
</dbReference>
<evidence type="ECO:0000313" key="7">
    <source>
        <dbReference type="EMBL" id="KKQ26468.1"/>
    </source>
</evidence>
<keyword evidence="5" id="KW-0732">Signal</keyword>
<name>A0A0G0G5S9_9BACT</name>
<feature type="signal peptide" evidence="5">
    <location>
        <begin position="1"/>
        <end position="23"/>
    </location>
</feature>
<keyword evidence="2" id="KW-0479">Metal-binding</keyword>
<sequence>MIKRVFLFIFCFILIGSFFPVFAKNSDIPEVAGTYNDPDHPGVRVRVFVHRIKPEKGKPTPPNPLICQLPDPESSSQVAAENWLLPVQWTYNLNPDSVPSTVGKDNLTIMAENDFESWSQATGNRIIFTKGTNSTTNRQSLDYQNVVAWGRTSGTALAVTYIRYYPDNNLVVDVDTIMNNKFPWSWSNSMTCAYQNSYDAENILTHELGHWIGLDDMYELSYQDATMYGYGSKMEVKKTTLTDGDKIGAYTIYNQ</sequence>
<dbReference type="Proteomes" id="UP000034917">
    <property type="component" value="Unassembled WGS sequence"/>
</dbReference>
<keyword evidence="4" id="KW-0862">Zinc</keyword>
<dbReference type="GO" id="GO:0004222">
    <property type="term" value="F:metalloendopeptidase activity"/>
    <property type="evidence" value="ECO:0007669"/>
    <property type="project" value="InterPro"/>
</dbReference>